<dbReference type="Gene3D" id="3.40.50.1820">
    <property type="entry name" value="alpha/beta hydrolase"/>
    <property type="match status" value="1"/>
</dbReference>
<comment type="caution">
    <text evidence="1">The sequence shown here is derived from an EMBL/GenBank/DDBJ whole genome shotgun (WGS) entry which is preliminary data.</text>
</comment>
<gene>
    <name evidence="1" type="ORF">ACD_3C00090G0002</name>
</gene>
<accession>K2FZ04</accession>
<dbReference type="InterPro" id="IPR029058">
    <property type="entry name" value="AB_hydrolase_fold"/>
</dbReference>
<dbReference type="InterPro" id="IPR010662">
    <property type="entry name" value="RBBP9/YdeN"/>
</dbReference>
<dbReference type="EMBL" id="AMFJ01000364">
    <property type="protein sequence ID" value="EKE28138.1"/>
    <property type="molecule type" value="Genomic_DNA"/>
</dbReference>
<evidence type="ECO:0000313" key="1">
    <source>
        <dbReference type="EMBL" id="EKE28138.1"/>
    </source>
</evidence>
<name>K2FZ04_9BACT</name>
<organism evidence="1">
    <name type="scientific">uncultured bacterium</name>
    <name type="common">gcode 4</name>
    <dbReference type="NCBI Taxonomy" id="1234023"/>
    <lineage>
        <taxon>Bacteria</taxon>
        <taxon>environmental samples</taxon>
    </lineage>
</organism>
<dbReference type="PANTHER" id="PTHR15394">
    <property type="entry name" value="SERINE HYDROLASE RBBP9"/>
    <property type="match status" value="1"/>
</dbReference>
<dbReference type="SUPFAM" id="SSF53474">
    <property type="entry name" value="alpha/beta-Hydrolases"/>
    <property type="match status" value="1"/>
</dbReference>
<dbReference type="PANTHER" id="PTHR15394:SF3">
    <property type="entry name" value="SERINE HYDROLASE RBBP9"/>
    <property type="match status" value="1"/>
</dbReference>
<protein>
    <submittedName>
        <fullName evidence="1">Uncharacterized protein</fullName>
    </submittedName>
</protein>
<proteinExistence type="predicted"/>
<dbReference type="Pfam" id="PF06821">
    <property type="entry name" value="Ser_hydrolase"/>
    <property type="match status" value="1"/>
</dbReference>
<reference evidence="1" key="1">
    <citation type="journal article" date="2012" name="Science">
        <title>Fermentation, hydrogen, and sulfur metabolism in multiple uncultivated bacterial phyla.</title>
        <authorList>
            <person name="Wrighton K.C."/>
            <person name="Thomas B.C."/>
            <person name="Sharon I."/>
            <person name="Miller C.S."/>
            <person name="Castelle C.J."/>
            <person name="VerBerkmoes N.C."/>
            <person name="Wilkins M.J."/>
            <person name="Hettich R.L."/>
            <person name="Lipton M.S."/>
            <person name="Williams K.H."/>
            <person name="Long P.E."/>
            <person name="Banfield J.F."/>
        </authorList>
    </citation>
    <scope>NUCLEOTIDE SEQUENCE [LARGE SCALE GENOMIC DNA]</scope>
</reference>
<dbReference type="AlphaFoldDB" id="K2FZ04"/>
<dbReference type="GO" id="GO:0016787">
    <property type="term" value="F:hydrolase activity"/>
    <property type="evidence" value="ECO:0007669"/>
    <property type="project" value="InterPro"/>
</dbReference>
<sequence length="199" mass="24142">MSISKNCIIIHWCPDPDEDRNPETRVYDKHWIPWLKNVLESVWIKSEIPSMPEPWAPNYEAYKKEFERYPVNENSILIWHSCGCAFLVRWLWETGQKIEKLILVAPWKIPEEWNIGREQFYTYEIDSSIKDRTKEIIMFTSDDEEKDGKQSLRIFYESLGGKIIELRWHGHFILWHMWTEEFPELFEEIAWVGIQKKYD</sequence>